<evidence type="ECO:0000256" key="1">
    <source>
        <dbReference type="SAM" id="MobiDB-lite"/>
    </source>
</evidence>
<evidence type="ECO:0008006" key="3">
    <source>
        <dbReference type="Google" id="ProtNLM"/>
    </source>
</evidence>
<protein>
    <recommendedName>
        <fullName evidence="3">Methyltransferase type 12</fullName>
    </recommendedName>
</protein>
<dbReference type="EMBL" id="CP108313">
    <property type="protein sequence ID" value="WTW66835.1"/>
    <property type="molecule type" value="Genomic_DNA"/>
</dbReference>
<gene>
    <name evidence="2" type="ORF">OG398_00385</name>
</gene>
<evidence type="ECO:0000313" key="2">
    <source>
        <dbReference type="EMBL" id="WTW66835.1"/>
    </source>
</evidence>
<sequence length="306" mass="32878">MTVGTSDGAGYDHGQGADPGAGAAGTASAQESMTPFDEIYDRPDPRAFFGAFRPLGYRTPHHAQRIHRRLVATGVCATGAGAVLDICCSYGINAALLNHDLTLDDLYDHYTSPRAAAMTTGELVSWDREFYRSRRRPDAVPVFGLDAASNAVAYAREVGLLDEAFGENLEVAPPSAALLRAARRVRLITVTGGASFLSSRTFRPLLEAAEAPVWVASLVLRTGSYRPIAECLESFGLVTEKATPHTFVQRRFTSPQERQFAVESVTAAGEDPRGKETDGHFHTAAHLSRPAQDTVSFPVTGLVRAS</sequence>
<reference evidence="2" key="1">
    <citation type="submission" date="2022-10" db="EMBL/GenBank/DDBJ databases">
        <title>The complete genomes of actinobacterial strains from the NBC collection.</title>
        <authorList>
            <person name="Joergensen T.S."/>
            <person name="Alvarez Arevalo M."/>
            <person name="Sterndorff E.B."/>
            <person name="Faurdal D."/>
            <person name="Vuksanovic O."/>
            <person name="Mourched A.-S."/>
            <person name="Charusanti P."/>
            <person name="Shaw S."/>
            <person name="Blin K."/>
            <person name="Weber T."/>
        </authorList>
    </citation>
    <scope>NUCLEOTIDE SEQUENCE</scope>
    <source>
        <strain evidence="2">NBC_00008</strain>
    </source>
</reference>
<organism evidence="2">
    <name type="scientific">Streptomyces sp. NBC_00008</name>
    <dbReference type="NCBI Taxonomy" id="2903610"/>
    <lineage>
        <taxon>Bacteria</taxon>
        <taxon>Bacillati</taxon>
        <taxon>Actinomycetota</taxon>
        <taxon>Actinomycetes</taxon>
        <taxon>Kitasatosporales</taxon>
        <taxon>Streptomycetaceae</taxon>
        <taxon>Streptomyces</taxon>
    </lineage>
</organism>
<name>A0AAU2VI67_9ACTN</name>
<accession>A0AAU2VI67</accession>
<dbReference type="AlphaFoldDB" id="A0AAU2VI67"/>
<proteinExistence type="predicted"/>
<feature type="compositionally biased region" description="Gly residues" evidence="1">
    <location>
        <begin position="11"/>
        <end position="23"/>
    </location>
</feature>
<feature type="region of interest" description="Disordered" evidence="1">
    <location>
        <begin position="1"/>
        <end position="28"/>
    </location>
</feature>